<organism evidence="6 7">
    <name type="scientific">Piscinibacterium candidicorallinum</name>
    <dbReference type="NCBI Taxonomy" id="1793872"/>
    <lineage>
        <taxon>Bacteria</taxon>
        <taxon>Pseudomonadati</taxon>
        <taxon>Pseudomonadota</taxon>
        <taxon>Betaproteobacteria</taxon>
        <taxon>Burkholderiales</taxon>
        <taxon>Piscinibacterium</taxon>
    </lineage>
</organism>
<evidence type="ECO:0000313" key="6">
    <source>
        <dbReference type="EMBL" id="MFC3148565.1"/>
    </source>
</evidence>
<keyword evidence="7" id="KW-1185">Reference proteome</keyword>
<evidence type="ECO:0000256" key="1">
    <source>
        <dbReference type="ARBA" id="ARBA00004141"/>
    </source>
</evidence>
<dbReference type="InterPro" id="IPR002293">
    <property type="entry name" value="AA/rel_permease1"/>
</dbReference>
<dbReference type="PIRSF" id="PIRSF006060">
    <property type="entry name" value="AA_transporter"/>
    <property type="match status" value="1"/>
</dbReference>
<feature type="transmembrane region" description="Helical" evidence="5">
    <location>
        <begin position="185"/>
        <end position="204"/>
    </location>
</feature>
<evidence type="ECO:0000256" key="5">
    <source>
        <dbReference type="SAM" id="Phobius"/>
    </source>
</evidence>
<dbReference type="PANTHER" id="PTHR11785">
    <property type="entry name" value="AMINO ACID TRANSPORTER"/>
    <property type="match status" value="1"/>
</dbReference>
<evidence type="ECO:0000256" key="4">
    <source>
        <dbReference type="ARBA" id="ARBA00023136"/>
    </source>
</evidence>
<sequence>MWSAISVCVGMVIGAGIFKTSPEVAAHVGSDTQLYALWIAGGVLSIIGAMCFAELAAAYPDTGGDYSFLHRAFGPKMAFLFAWSRFSIIHTGSMALLAFVFADYVNQLLPLGPVGGGLLAGGIIVVLVLVNLRGLTIGLTTQLVLMALVLLGLLLAGAAGLWLVLQGTPAATPVAAHLPTATGTSPYLAQLSMGTAMVFVLLAYGGWSDAATLSAEMHDERRGIVWALLGGMSIVMALYLLANWAYLQGLGLTGLARSEAPAAELLLRAFGTPGEVLMVAIVAITAISVMNAILIAGARTTYAVARDTPALTAMARWDAQRGTPVAAMLAMAAVALVLVALGTITRGGFSTMVDYLSPVYWLFLTLSATAVLVLRQREPTVPRPFKVPFYPVLPIVFGGSCAYMLWASLDYVRAGALAGVGVLLLGAVLLAVLGKRAVAQPEPETPAPARDV</sequence>
<keyword evidence="3 5" id="KW-1133">Transmembrane helix</keyword>
<feature type="transmembrane region" description="Helical" evidence="5">
    <location>
        <begin position="224"/>
        <end position="247"/>
    </location>
</feature>
<feature type="transmembrane region" description="Helical" evidence="5">
    <location>
        <begin position="114"/>
        <end position="132"/>
    </location>
</feature>
<feature type="transmembrane region" description="Helical" evidence="5">
    <location>
        <begin position="325"/>
        <end position="349"/>
    </location>
</feature>
<gene>
    <name evidence="6" type="ORF">ACFOEN_13115</name>
</gene>
<feature type="transmembrane region" description="Helical" evidence="5">
    <location>
        <begin position="412"/>
        <end position="433"/>
    </location>
</feature>
<feature type="transmembrane region" description="Helical" evidence="5">
    <location>
        <begin position="355"/>
        <end position="375"/>
    </location>
</feature>
<feature type="transmembrane region" description="Helical" evidence="5">
    <location>
        <begin position="276"/>
        <end position="296"/>
    </location>
</feature>
<dbReference type="PANTHER" id="PTHR11785:SF512">
    <property type="entry name" value="SOBREMESA, ISOFORM B"/>
    <property type="match status" value="1"/>
</dbReference>
<dbReference type="Pfam" id="PF13520">
    <property type="entry name" value="AA_permease_2"/>
    <property type="match status" value="1"/>
</dbReference>
<proteinExistence type="predicted"/>
<feature type="transmembrane region" description="Helical" evidence="5">
    <location>
        <begin position="387"/>
        <end position="406"/>
    </location>
</feature>
<reference evidence="7" key="1">
    <citation type="journal article" date="2019" name="Int. J. Syst. Evol. Microbiol.">
        <title>The Global Catalogue of Microorganisms (GCM) 10K type strain sequencing project: providing services to taxonomists for standard genome sequencing and annotation.</title>
        <authorList>
            <consortium name="The Broad Institute Genomics Platform"/>
            <consortium name="The Broad Institute Genome Sequencing Center for Infectious Disease"/>
            <person name="Wu L."/>
            <person name="Ma J."/>
        </authorList>
    </citation>
    <scope>NUCLEOTIDE SEQUENCE [LARGE SCALE GENOMIC DNA]</scope>
    <source>
        <strain evidence="7">KCTC 52168</strain>
    </source>
</reference>
<comment type="subcellular location">
    <subcellularLocation>
        <location evidence="1">Membrane</location>
        <topology evidence="1">Multi-pass membrane protein</topology>
    </subcellularLocation>
</comment>
<comment type="caution">
    <text evidence="6">The sequence shown here is derived from an EMBL/GenBank/DDBJ whole genome shotgun (WGS) entry which is preliminary data.</text>
</comment>
<dbReference type="Gene3D" id="1.20.1740.10">
    <property type="entry name" value="Amino acid/polyamine transporter I"/>
    <property type="match status" value="1"/>
</dbReference>
<dbReference type="RefSeq" id="WP_377304643.1">
    <property type="nucleotide sequence ID" value="NZ_CP180191.1"/>
</dbReference>
<dbReference type="Proteomes" id="UP001595556">
    <property type="component" value="Unassembled WGS sequence"/>
</dbReference>
<dbReference type="EMBL" id="JBHRTI010000007">
    <property type="protein sequence ID" value="MFC3148565.1"/>
    <property type="molecule type" value="Genomic_DNA"/>
</dbReference>
<feature type="transmembrane region" description="Helical" evidence="5">
    <location>
        <begin position="144"/>
        <end position="165"/>
    </location>
</feature>
<evidence type="ECO:0000313" key="7">
    <source>
        <dbReference type="Proteomes" id="UP001595556"/>
    </source>
</evidence>
<name>A0ABV7H8W1_9BURK</name>
<evidence type="ECO:0000256" key="2">
    <source>
        <dbReference type="ARBA" id="ARBA00022692"/>
    </source>
</evidence>
<protein>
    <submittedName>
        <fullName evidence="6">APC family permease</fullName>
    </submittedName>
</protein>
<keyword evidence="4 5" id="KW-0472">Membrane</keyword>
<evidence type="ECO:0000256" key="3">
    <source>
        <dbReference type="ARBA" id="ARBA00022989"/>
    </source>
</evidence>
<feature type="transmembrane region" description="Helical" evidence="5">
    <location>
        <begin position="36"/>
        <end position="57"/>
    </location>
</feature>
<keyword evidence="2 5" id="KW-0812">Transmembrane</keyword>
<accession>A0ABV7H8W1</accession>
<feature type="transmembrane region" description="Helical" evidence="5">
    <location>
        <begin position="78"/>
        <end position="102"/>
    </location>
</feature>
<dbReference type="InterPro" id="IPR050598">
    <property type="entry name" value="AminoAcid_Transporter"/>
</dbReference>